<gene>
    <name evidence="1" type="ORF">QJS35_23180</name>
</gene>
<dbReference type="InterPro" id="IPR010985">
    <property type="entry name" value="Ribbon_hlx_hlx"/>
</dbReference>
<dbReference type="Proteomes" id="UP001493487">
    <property type="component" value="Unassembled WGS sequence"/>
</dbReference>
<reference evidence="1 2" key="1">
    <citation type="journal article" date="2023" name="Genome Announc.">
        <title>Pan-Genome Analyses of the Genus Cohnella and Proposal of the Novel Species Cohnella silvisoli sp. nov., Isolated from Forest Soil.</title>
        <authorList>
            <person name="Wang C."/>
            <person name="Mao L."/>
            <person name="Bao G."/>
            <person name="Zhu H."/>
        </authorList>
    </citation>
    <scope>NUCLEOTIDE SEQUENCE [LARGE SCALE GENOMIC DNA]</scope>
    <source>
        <strain evidence="1 2">NL03-T5-1</strain>
    </source>
</reference>
<keyword evidence="2" id="KW-1185">Reference proteome</keyword>
<proteinExistence type="predicted"/>
<evidence type="ECO:0000313" key="1">
    <source>
        <dbReference type="EMBL" id="MEQ4485296.1"/>
    </source>
</evidence>
<comment type="caution">
    <text evidence="1">The sequence shown here is derived from an EMBL/GenBank/DDBJ whole genome shotgun (WGS) entry which is preliminary data.</text>
</comment>
<organism evidence="1 2">
    <name type="scientific">Cohnella silvisoli</name>
    <dbReference type="NCBI Taxonomy" id="2873699"/>
    <lineage>
        <taxon>Bacteria</taxon>
        <taxon>Bacillati</taxon>
        <taxon>Bacillota</taxon>
        <taxon>Bacilli</taxon>
        <taxon>Bacillales</taxon>
        <taxon>Paenibacillaceae</taxon>
        <taxon>Cohnella</taxon>
    </lineage>
</organism>
<dbReference type="EMBL" id="JASKHM010000014">
    <property type="protein sequence ID" value="MEQ4485296.1"/>
    <property type="molecule type" value="Genomic_DNA"/>
</dbReference>
<sequence length="125" mass="14313">MMEYKGYIGRVEYDDEAKILHGEVINIRDVITFQATNVDDIESAFRDSVNDYIDFCAEEGEEPEKPFSGKFVVRLTPEQHRLISLAAKVSDKSLNSWVTEHLYRDAEKELEDHGLKTSFIAGLVK</sequence>
<dbReference type="InterPro" id="IPR008651">
    <property type="entry name" value="Uncharacterised_HicB"/>
</dbReference>
<dbReference type="Gene3D" id="1.20.5.780">
    <property type="entry name" value="Single helix bin"/>
    <property type="match status" value="1"/>
</dbReference>
<dbReference type="Pfam" id="PF05534">
    <property type="entry name" value="HicB"/>
    <property type="match status" value="1"/>
</dbReference>
<dbReference type="SUPFAM" id="SSF47598">
    <property type="entry name" value="Ribbon-helix-helix"/>
    <property type="match status" value="1"/>
</dbReference>
<protein>
    <submittedName>
        <fullName evidence="1">Type II toxin-antitoxin system HicB family antitoxin</fullName>
    </submittedName>
</protein>
<dbReference type="InterPro" id="IPR035069">
    <property type="entry name" value="TTHA1013/TTHA0281-like"/>
</dbReference>
<accession>A0ABV1KZ80</accession>
<evidence type="ECO:0000313" key="2">
    <source>
        <dbReference type="Proteomes" id="UP001493487"/>
    </source>
</evidence>
<dbReference type="RefSeq" id="WP_232187275.1">
    <property type="nucleotide sequence ID" value="NZ_JAIOAP010000012.1"/>
</dbReference>
<name>A0ABV1KZ80_9BACL</name>
<dbReference type="SUPFAM" id="SSF143100">
    <property type="entry name" value="TTHA1013/TTHA0281-like"/>
    <property type="match status" value="1"/>
</dbReference>